<reference evidence="1 2" key="1">
    <citation type="journal article" date="2016" name="Nat. Commun.">
        <title>Thousands of microbial genomes shed light on interconnected biogeochemical processes in an aquifer system.</title>
        <authorList>
            <person name="Anantharaman K."/>
            <person name="Brown C.T."/>
            <person name="Hug L.A."/>
            <person name="Sharon I."/>
            <person name="Castelle C.J."/>
            <person name="Probst A.J."/>
            <person name="Thomas B.C."/>
            <person name="Singh A."/>
            <person name="Wilkins M.J."/>
            <person name="Karaoz U."/>
            <person name="Brodie E.L."/>
            <person name="Williams K.H."/>
            <person name="Hubbard S.S."/>
            <person name="Banfield J.F."/>
        </authorList>
    </citation>
    <scope>NUCLEOTIDE SEQUENCE [LARGE SCALE GENOMIC DNA]</scope>
</reference>
<dbReference type="AlphaFoldDB" id="A0A1G2EY51"/>
<evidence type="ECO:0000313" key="1">
    <source>
        <dbReference type="EMBL" id="OGZ30693.1"/>
    </source>
</evidence>
<dbReference type="Proteomes" id="UP000177486">
    <property type="component" value="Unassembled WGS sequence"/>
</dbReference>
<protein>
    <submittedName>
        <fullName evidence="1">Uncharacterized protein</fullName>
    </submittedName>
</protein>
<accession>A0A1G2EY51</accession>
<comment type="caution">
    <text evidence="1">The sequence shown here is derived from an EMBL/GenBank/DDBJ whole genome shotgun (WGS) entry which is preliminary data.</text>
</comment>
<organism evidence="1 2">
    <name type="scientific">Candidatus Niyogibacteria bacterium RIFCSPLOWO2_01_FULL_45_48</name>
    <dbReference type="NCBI Taxonomy" id="1801724"/>
    <lineage>
        <taxon>Bacteria</taxon>
        <taxon>Candidatus Niyogiibacteriota</taxon>
    </lineage>
</organism>
<name>A0A1G2EY51_9BACT</name>
<proteinExistence type="predicted"/>
<sequence>MSLRFYTLLLFSATAVIFISVSSFGLYPVISVNGSLVWAKNYYGLTAGFNRYNGAADVLVDEKPAGRGMIMSLVADEIVLEEFRLRGFSENDAQKRVDEALQKDGANLSEASAKLYGWTLKDLKRFSLLPQARQDLIYEALQKEGVEFGAWLSGRLAKSDIKIYFLPYRWQDGQLVEK</sequence>
<evidence type="ECO:0000313" key="2">
    <source>
        <dbReference type="Proteomes" id="UP000177486"/>
    </source>
</evidence>
<dbReference type="EMBL" id="MHMQ01000015">
    <property type="protein sequence ID" value="OGZ30693.1"/>
    <property type="molecule type" value="Genomic_DNA"/>
</dbReference>
<gene>
    <name evidence="1" type="ORF">A2931_02135</name>
</gene>